<protein>
    <submittedName>
        <fullName evidence="1">DUF5796 family protein</fullName>
    </submittedName>
</protein>
<dbReference type="Proteomes" id="UP001500194">
    <property type="component" value="Unassembled WGS sequence"/>
</dbReference>
<dbReference type="RefSeq" id="WP_227262097.1">
    <property type="nucleotide sequence ID" value="NZ_BAAADU010000002.1"/>
</dbReference>
<accession>A0AAV3SYH3</accession>
<keyword evidence="2" id="KW-1185">Reference proteome</keyword>
<sequence>MSGRSDVAPDTLDVELAADGVAVEYADGRRTFYHGVPEKVEGTLRAQPGRDVHVLVTDPDGTEGALTYVNDRMTSDEILEETGVGRVLLDADGEKTVFPGVTVRRDGYAIEVEADPEAAGGRVFVFEEDELSEYSYEFA</sequence>
<dbReference type="EMBL" id="BAAADU010000002">
    <property type="protein sequence ID" value="GAA0643645.1"/>
    <property type="molecule type" value="Genomic_DNA"/>
</dbReference>
<gene>
    <name evidence="1" type="ORF">GCM10009019_01800</name>
</gene>
<organism evidence="1 2">
    <name type="scientific">Salarchaeum japonicum</name>
    <dbReference type="NCBI Taxonomy" id="555573"/>
    <lineage>
        <taxon>Archaea</taxon>
        <taxon>Methanobacteriati</taxon>
        <taxon>Methanobacteriota</taxon>
        <taxon>Stenosarchaea group</taxon>
        <taxon>Halobacteria</taxon>
        <taxon>Halobacteriales</taxon>
        <taxon>Halobacteriaceae</taxon>
    </lineage>
</organism>
<dbReference type="GeneID" id="68572709"/>
<name>A0AAV3SYH3_9EURY</name>
<dbReference type="AlphaFoldDB" id="A0AAV3SYH3"/>
<evidence type="ECO:0000313" key="1">
    <source>
        <dbReference type="EMBL" id="GAA0643645.1"/>
    </source>
</evidence>
<evidence type="ECO:0000313" key="2">
    <source>
        <dbReference type="Proteomes" id="UP001500194"/>
    </source>
</evidence>
<comment type="caution">
    <text evidence="1">The sequence shown here is derived from an EMBL/GenBank/DDBJ whole genome shotgun (WGS) entry which is preliminary data.</text>
</comment>
<proteinExistence type="predicted"/>
<reference evidence="1 2" key="1">
    <citation type="journal article" date="2019" name="Int. J. Syst. Evol. Microbiol.">
        <title>The Global Catalogue of Microorganisms (GCM) 10K type strain sequencing project: providing services to taxonomists for standard genome sequencing and annotation.</title>
        <authorList>
            <consortium name="The Broad Institute Genomics Platform"/>
            <consortium name="The Broad Institute Genome Sequencing Center for Infectious Disease"/>
            <person name="Wu L."/>
            <person name="Ma J."/>
        </authorList>
    </citation>
    <scope>NUCLEOTIDE SEQUENCE [LARGE SCALE GENOMIC DNA]</scope>
    <source>
        <strain evidence="1 2">JCM 16327</strain>
    </source>
</reference>
<dbReference type="Pfam" id="PF19109">
    <property type="entry name" value="DUF5796"/>
    <property type="match status" value="1"/>
</dbReference>
<dbReference type="InterPro" id="IPR043814">
    <property type="entry name" value="DUF5796"/>
</dbReference>